<dbReference type="Pfam" id="PF02913">
    <property type="entry name" value="FAD-oxidase_C"/>
    <property type="match status" value="1"/>
</dbReference>
<dbReference type="InterPro" id="IPR051914">
    <property type="entry name" value="FAD-linked_OxidoTrans_Type4"/>
</dbReference>
<dbReference type="InterPro" id="IPR036318">
    <property type="entry name" value="FAD-bd_PCMH-like_sf"/>
</dbReference>
<comment type="caution">
    <text evidence="6">The sequence shown here is derived from an EMBL/GenBank/DDBJ whole genome shotgun (WGS) entry which is preliminary data.</text>
</comment>
<feature type="non-terminal residue" evidence="6">
    <location>
        <position position="1"/>
    </location>
</feature>
<dbReference type="InterPro" id="IPR006094">
    <property type="entry name" value="Oxid_FAD_bind_N"/>
</dbReference>
<dbReference type="Proteomes" id="UP000178951">
    <property type="component" value="Unassembled WGS sequence"/>
</dbReference>
<accession>A0A1F4TNW6</accession>
<comment type="cofactor">
    <cofactor evidence="1">
        <name>FAD</name>
        <dbReference type="ChEBI" id="CHEBI:57692"/>
    </cofactor>
</comment>
<dbReference type="InterPro" id="IPR016169">
    <property type="entry name" value="FAD-bd_PCMH_sub2"/>
</dbReference>
<evidence type="ECO:0000259" key="5">
    <source>
        <dbReference type="PROSITE" id="PS51387"/>
    </source>
</evidence>
<evidence type="ECO:0000256" key="1">
    <source>
        <dbReference type="ARBA" id="ARBA00001974"/>
    </source>
</evidence>
<dbReference type="InterPro" id="IPR016164">
    <property type="entry name" value="FAD-linked_Oxase-like_C"/>
</dbReference>
<dbReference type="PANTHER" id="PTHR42934">
    <property type="entry name" value="GLYCOLATE OXIDASE SUBUNIT GLCD"/>
    <property type="match status" value="1"/>
</dbReference>
<dbReference type="GO" id="GO:0016491">
    <property type="term" value="F:oxidoreductase activity"/>
    <property type="evidence" value="ECO:0007669"/>
    <property type="project" value="UniProtKB-KW"/>
</dbReference>
<keyword evidence="2" id="KW-0285">Flavoprotein</keyword>
<dbReference type="InterPro" id="IPR004113">
    <property type="entry name" value="FAD-bd_oxidored_4_C"/>
</dbReference>
<dbReference type="PANTHER" id="PTHR42934:SF2">
    <property type="entry name" value="GLYCOLATE OXIDASE SUBUNIT GLCD"/>
    <property type="match status" value="1"/>
</dbReference>
<gene>
    <name evidence="6" type="ORF">A2311_01310</name>
</gene>
<dbReference type="STRING" id="1802583.A2311_01310"/>
<dbReference type="EMBL" id="MEUF01000046">
    <property type="protein sequence ID" value="OGC34317.1"/>
    <property type="molecule type" value="Genomic_DNA"/>
</dbReference>
<evidence type="ECO:0000256" key="2">
    <source>
        <dbReference type="ARBA" id="ARBA00022630"/>
    </source>
</evidence>
<protein>
    <recommendedName>
        <fullName evidence="5">FAD-binding PCMH-type domain-containing protein</fullName>
    </recommendedName>
</protein>
<dbReference type="SUPFAM" id="SSF56176">
    <property type="entry name" value="FAD-binding/transporter-associated domain-like"/>
    <property type="match status" value="1"/>
</dbReference>
<evidence type="ECO:0000256" key="3">
    <source>
        <dbReference type="ARBA" id="ARBA00022827"/>
    </source>
</evidence>
<dbReference type="GO" id="GO:0071949">
    <property type="term" value="F:FAD binding"/>
    <property type="evidence" value="ECO:0007669"/>
    <property type="project" value="InterPro"/>
</dbReference>
<feature type="domain" description="FAD-binding PCMH-type" evidence="5">
    <location>
        <begin position="1"/>
        <end position="154"/>
    </location>
</feature>
<name>A0A1F4TNW6_UNCSA</name>
<dbReference type="Pfam" id="PF01565">
    <property type="entry name" value="FAD_binding_4"/>
    <property type="match status" value="1"/>
</dbReference>
<dbReference type="Gene3D" id="1.10.45.10">
    <property type="entry name" value="Vanillyl-alcohol Oxidase, Chain A, domain 4"/>
    <property type="match status" value="1"/>
</dbReference>
<proteinExistence type="predicted"/>
<keyword evidence="3" id="KW-0274">FAD</keyword>
<evidence type="ECO:0000313" key="6">
    <source>
        <dbReference type="EMBL" id="OGC34317.1"/>
    </source>
</evidence>
<dbReference type="AlphaFoldDB" id="A0A1F4TNW6"/>
<dbReference type="Gene3D" id="3.30.465.10">
    <property type="match status" value="1"/>
</dbReference>
<keyword evidence="4" id="KW-0560">Oxidoreductase</keyword>
<dbReference type="SUPFAM" id="SSF55103">
    <property type="entry name" value="FAD-linked oxidases, C-terminal domain"/>
    <property type="match status" value="1"/>
</dbReference>
<dbReference type="PROSITE" id="PS51387">
    <property type="entry name" value="FAD_PCMH"/>
    <property type="match status" value="1"/>
</dbReference>
<dbReference type="Gene3D" id="3.30.70.2740">
    <property type="match status" value="1"/>
</dbReference>
<evidence type="ECO:0000256" key="4">
    <source>
        <dbReference type="ARBA" id="ARBA00023002"/>
    </source>
</evidence>
<evidence type="ECO:0000313" key="7">
    <source>
        <dbReference type="Proteomes" id="UP000178951"/>
    </source>
</evidence>
<dbReference type="InterPro" id="IPR016166">
    <property type="entry name" value="FAD-bd_PCMH"/>
</dbReference>
<organism evidence="6 7">
    <name type="scientific">candidate division WOR-1 bacterium RIFOXYB2_FULL_48_7</name>
    <dbReference type="NCBI Taxonomy" id="1802583"/>
    <lineage>
        <taxon>Bacteria</taxon>
        <taxon>Bacillati</taxon>
        <taxon>Saganbacteria</taxon>
    </lineage>
</organism>
<sequence>TTQKLDKILNIDEKARLMTIQPGISLEQIDLALQKRHLLYPPDPTEKKATIGGNISTNASGGRCYRFGATRDWIKRLRIQLLNGETLDIKRGEKVLGSRFDVNELLKDPQYQTPNIKCSAGYYSRPNMDLIDLFIGSEGTLGVITEVDIGLYPAFVEIFDLVAFFASEEKAVDFVLTTKRSNQLSTQPPINQTTNFYEFFDENTLQMLRPAYPHIPADAKAAIYVEEELNEINQQTYFDDWSARLEKYGVVLEDCWLGITSKQKEELAKFRHAIPEHINELFKLHHQTKIATDIAVPEDKFLEMFDYYTLELSTSNLFYIKFGHIGDNHLHVNLLAREEKDLTLAQALVLKFIKKAVSLGGTASAEHGIGKLKVNYLKEMYSKKALDQMLHVKKHFDPKLILGKGNLFNS</sequence>
<reference evidence="6 7" key="1">
    <citation type="journal article" date="2016" name="Nat. Commun.">
        <title>Thousands of microbial genomes shed light on interconnected biogeochemical processes in an aquifer system.</title>
        <authorList>
            <person name="Anantharaman K."/>
            <person name="Brown C.T."/>
            <person name="Hug L.A."/>
            <person name="Sharon I."/>
            <person name="Castelle C.J."/>
            <person name="Probst A.J."/>
            <person name="Thomas B.C."/>
            <person name="Singh A."/>
            <person name="Wilkins M.J."/>
            <person name="Karaoz U."/>
            <person name="Brodie E.L."/>
            <person name="Williams K.H."/>
            <person name="Hubbard S.S."/>
            <person name="Banfield J.F."/>
        </authorList>
    </citation>
    <scope>NUCLEOTIDE SEQUENCE [LARGE SCALE GENOMIC DNA]</scope>
</reference>
<dbReference type="InterPro" id="IPR016171">
    <property type="entry name" value="Vanillyl_alc_oxidase_C-sub2"/>
</dbReference>